<geneLocation type="plasmid" evidence="2 3">
    <name>pPNAP02</name>
</geneLocation>
<reference evidence="3" key="1">
    <citation type="journal article" date="2009" name="Environ. Microbiol.">
        <title>The genome of Polaromonas naphthalenivorans strain CJ2, isolated from coal tar-contaminated sediment, reveals physiological and metabolic versatility and evolution through extensive horizontal gene transfer.</title>
        <authorList>
            <person name="Yagi J.M."/>
            <person name="Sims D."/>
            <person name="Brettin T."/>
            <person name="Bruce D."/>
            <person name="Madsen E.L."/>
        </authorList>
    </citation>
    <scope>NUCLEOTIDE SEQUENCE [LARGE SCALE GENOMIC DNA]</scope>
    <source>
        <strain evidence="3">CJ2</strain>
        <plasmid evidence="3">Plasmid pPNAP02</plasmid>
    </source>
</reference>
<dbReference type="Pfam" id="PF13817">
    <property type="entry name" value="DDE_Tnp_IS66_C"/>
    <property type="match status" value="1"/>
</dbReference>
<evidence type="ECO:0000259" key="1">
    <source>
        <dbReference type="Pfam" id="PF13817"/>
    </source>
</evidence>
<sequence length="81" mass="8992">MNRRTAISSRYGNPSISQAICRLPTLCVRDGQRTAAIINFIQSVNLNGHDLYAYLKDVLTRLPTHKNRQIAVVQPPSLAAC</sequence>
<evidence type="ECO:0000313" key="2">
    <source>
        <dbReference type="EMBL" id="ABM39727.1"/>
    </source>
</evidence>
<dbReference type="EMBL" id="CP000531">
    <property type="protein sequence ID" value="ABM39727.1"/>
    <property type="molecule type" value="Genomic_DNA"/>
</dbReference>
<dbReference type="eggNOG" id="COG4372">
    <property type="taxonomic scope" value="Bacteria"/>
</dbReference>
<name>A1VVP9_POLNA</name>
<organism evidence="2 3">
    <name type="scientific">Polaromonas naphthalenivorans (strain CJ2)</name>
    <dbReference type="NCBI Taxonomy" id="365044"/>
    <lineage>
        <taxon>Bacteria</taxon>
        <taxon>Pseudomonadati</taxon>
        <taxon>Pseudomonadota</taxon>
        <taxon>Betaproteobacteria</taxon>
        <taxon>Burkholderiales</taxon>
        <taxon>Comamonadaceae</taxon>
        <taxon>Polaromonas</taxon>
    </lineage>
</organism>
<proteinExistence type="predicted"/>
<dbReference type="KEGG" id="pna:Pnap_4451"/>
<keyword evidence="2" id="KW-0614">Plasmid</keyword>
<dbReference type="AlphaFoldDB" id="A1VVP9"/>
<dbReference type="Proteomes" id="UP000000644">
    <property type="component" value="Plasmid pPNAP02"/>
</dbReference>
<dbReference type="InterPro" id="IPR039552">
    <property type="entry name" value="IS66_C"/>
</dbReference>
<accession>A1VVP9</accession>
<gene>
    <name evidence="2" type="ordered locus">Pnap_4451</name>
</gene>
<protein>
    <recommendedName>
        <fullName evidence="1">Transposase IS66 C-terminal domain-containing protein</fullName>
    </recommendedName>
</protein>
<dbReference type="HOGENOM" id="CLU_2570888_0_0_4"/>
<feature type="domain" description="Transposase IS66 C-terminal" evidence="1">
    <location>
        <begin position="41"/>
        <end position="70"/>
    </location>
</feature>
<evidence type="ECO:0000313" key="3">
    <source>
        <dbReference type="Proteomes" id="UP000000644"/>
    </source>
</evidence>
<keyword evidence="3" id="KW-1185">Reference proteome</keyword>